<evidence type="ECO:0000313" key="4">
    <source>
        <dbReference type="Proteomes" id="UP001159428"/>
    </source>
</evidence>
<sequence>LQESPPKSIHVSYVTGESAKLKYKSKVLDFDNALKRSHWEKNASLISRTDKISFRINKNKRKFWLKIKKVDVHDSGIYSFVVNGTVLRLWQLNIQGDINVLFGSLKPCGWPFHEIVTSCVPFSRQSHPNCLLFPGKSLNVQGAYHLYNGIPIIQVNWTAPNTGFGDLWGYQVYISGKEGHLGHYDCVQINRKKEILSWIFHKTIRYGATYQITVQSMPSRYENDNNLVNQSVQVPEKCQFKVYRNSSECWLSYVSFVQLLPSFPI</sequence>
<organism evidence="3 4">
    <name type="scientific">Pocillopora meandrina</name>
    <dbReference type="NCBI Taxonomy" id="46732"/>
    <lineage>
        <taxon>Eukaryota</taxon>
        <taxon>Metazoa</taxon>
        <taxon>Cnidaria</taxon>
        <taxon>Anthozoa</taxon>
        <taxon>Hexacorallia</taxon>
        <taxon>Scleractinia</taxon>
        <taxon>Astrocoeniina</taxon>
        <taxon>Pocilloporidae</taxon>
        <taxon>Pocillopora</taxon>
    </lineage>
</organism>
<comment type="caution">
    <text evidence="3">The sequence shown here is derived from an EMBL/GenBank/DDBJ whole genome shotgun (WGS) entry which is preliminary data.</text>
</comment>
<evidence type="ECO:0000313" key="3">
    <source>
        <dbReference type="EMBL" id="CAH3148829.1"/>
    </source>
</evidence>
<dbReference type="SUPFAM" id="SSF48726">
    <property type="entry name" value="Immunoglobulin"/>
    <property type="match status" value="1"/>
</dbReference>
<gene>
    <name evidence="3" type="ORF">PMEA_00024140</name>
</gene>
<dbReference type="GO" id="GO:0005886">
    <property type="term" value="C:plasma membrane"/>
    <property type="evidence" value="ECO:0007669"/>
    <property type="project" value="UniProtKB-SubCell"/>
</dbReference>
<evidence type="ECO:0000256" key="2">
    <source>
        <dbReference type="ARBA" id="ARBA00022475"/>
    </source>
</evidence>
<dbReference type="Proteomes" id="UP001159428">
    <property type="component" value="Unassembled WGS sequence"/>
</dbReference>
<dbReference type="Gene3D" id="2.60.40.2160">
    <property type="entry name" value="Interleukin-17 receptor A/B, fibronectin-III-like domain 1"/>
    <property type="match status" value="1"/>
</dbReference>
<accession>A0AAU9XHP1</accession>
<proteinExistence type="predicted"/>
<dbReference type="InterPro" id="IPR013783">
    <property type="entry name" value="Ig-like_fold"/>
</dbReference>
<dbReference type="AlphaFoldDB" id="A0AAU9XHP1"/>
<dbReference type="InterPro" id="IPR036179">
    <property type="entry name" value="Ig-like_dom_sf"/>
</dbReference>
<dbReference type="Gene3D" id="2.60.40.10">
    <property type="entry name" value="Immunoglobulins"/>
    <property type="match status" value="1"/>
</dbReference>
<keyword evidence="2" id="KW-0472">Membrane</keyword>
<evidence type="ECO:0000256" key="1">
    <source>
        <dbReference type="ARBA" id="ARBA00004251"/>
    </source>
</evidence>
<keyword evidence="2" id="KW-1003">Cell membrane</keyword>
<name>A0AAU9XHP1_9CNID</name>
<keyword evidence="4" id="KW-1185">Reference proteome</keyword>
<dbReference type="InterPro" id="IPR038683">
    <property type="entry name" value="IL17RA/B_FnIII-like_1_sf"/>
</dbReference>
<protein>
    <submittedName>
        <fullName evidence="3">Uncharacterized protein</fullName>
    </submittedName>
</protein>
<reference evidence="3 4" key="1">
    <citation type="submission" date="2022-05" db="EMBL/GenBank/DDBJ databases">
        <authorList>
            <consortium name="Genoscope - CEA"/>
            <person name="William W."/>
        </authorList>
    </citation>
    <scope>NUCLEOTIDE SEQUENCE [LARGE SCALE GENOMIC DNA]</scope>
</reference>
<feature type="non-terminal residue" evidence="3">
    <location>
        <position position="1"/>
    </location>
</feature>
<dbReference type="EMBL" id="CALNXJ010000045">
    <property type="protein sequence ID" value="CAH3148829.1"/>
    <property type="molecule type" value="Genomic_DNA"/>
</dbReference>
<comment type="subcellular location">
    <subcellularLocation>
        <location evidence="1">Cell membrane</location>
        <topology evidence="1">Single-pass type I membrane protein</topology>
    </subcellularLocation>
</comment>